<dbReference type="SMART" id="SM00271">
    <property type="entry name" value="DnaJ"/>
    <property type="match status" value="1"/>
</dbReference>
<dbReference type="OrthoDB" id="9779889at2"/>
<proteinExistence type="inferred from homology"/>
<dbReference type="GO" id="GO:0044571">
    <property type="term" value="P:[2Fe-2S] cluster assembly"/>
    <property type="evidence" value="ECO:0007669"/>
    <property type="project" value="InterPro"/>
</dbReference>
<dbReference type="PANTHER" id="PTHR14021:SF15">
    <property type="entry name" value="IRON-SULFUR CLUSTER CO-CHAPERONE PROTEIN HSCB"/>
    <property type="match status" value="1"/>
</dbReference>
<dbReference type="PANTHER" id="PTHR14021">
    <property type="entry name" value="IRON-SULFUR CLUSTER CO-CHAPERONE PROTEIN HSCB"/>
    <property type="match status" value="1"/>
</dbReference>
<reference evidence="5 6" key="1">
    <citation type="submission" date="2015-03" db="EMBL/GenBank/DDBJ databases">
        <title>Caedibacter varicaedens, whole genome shotgun sequence.</title>
        <authorList>
            <person name="Suzuki H."/>
            <person name="Dapper A.L."/>
            <person name="Gibson A.K."/>
            <person name="Jackson C."/>
            <person name="Lee H."/>
            <person name="Pejaver V.R."/>
            <person name="Doak T."/>
            <person name="Lynch M."/>
        </authorList>
    </citation>
    <scope>NUCLEOTIDE SEQUENCE [LARGE SCALE GENOMIC DNA]</scope>
</reference>
<dbReference type="InterPro" id="IPR036869">
    <property type="entry name" value="J_dom_sf"/>
</dbReference>
<name>A0A0K8MEU2_9PROT</name>
<dbReference type="GO" id="GO:0001671">
    <property type="term" value="F:ATPase activator activity"/>
    <property type="evidence" value="ECO:0007669"/>
    <property type="project" value="InterPro"/>
</dbReference>
<dbReference type="GO" id="GO:0051259">
    <property type="term" value="P:protein complex oligomerization"/>
    <property type="evidence" value="ECO:0007669"/>
    <property type="project" value="InterPro"/>
</dbReference>
<dbReference type="CDD" id="cd06257">
    <property type="entry name" value="DnaJ"/>
    <property type="match status" value="1"/>
</dbReference>
<dbReference type="Proteomes" id="UP000036771">
    <property type="component" value="Unassembled WGS sequence"/>
</dbReference>
<dbReference type="InterPro" id="IPR001623">
    <property type="entry name" value="DnaJ_domain"/>
</dbReference>
<dbReference type="NCBIfam" id="TIGR00714">
    <property type="entry name" value="hscB"/>
    <property type="match status" value="1"/>
</dbReference>
<accession>A0A0K8MEU2</accession>
<gene>
    <name evidence="5" type="ORF">Cva_01719</name>
</gene>
<evidence type="ECO:0000313" key="5">
    <source>
        <dbReference type="EMBL" id="GAO99046.1"/>
    </source>
</evidence>
<dbReference type="STRING" id="1629334.Cva_01719"/>
<protein>
    <recommendedName>
        <fullName evidence="4">J domain-containing protein</fullName>
    </recommendedName>
</protein>
<dbReference type="Gene3D" id="1.20.1280.20">
    <property type="entry name" value="HscB, C-terminal domain"/>
    <property type="match status" value="1"/>
</dbReference>
<dbReference type="EMBL" id="BBVC01000119">
    <property type="protein sequence ID" value="GAO99046.1"/>
    <property type="molecule type" value="Genomic_DNA"/>
</dbReference>
<dbReference type="Pfam" id="PF00226">
    <property type="entry name" value="DnaJ"/>
    <property type="match status" value="1"/>
</dbReference>
<evidence type="ECO:0000256" key="1">
    <source>
        <dbReference type="ARBA" id="ARBA00010476"/>
    </source>
</evidence>
<evidence type="ECO:0000313" key="6">
    <source>
        <dbReference type="Proteomes" id="UP000036771"/>
    </source>
</evidence>
<comment type="similarity">
    <text evidence="1">Belongs to the HscB family.</text>
</comment>
<comment type="function">
    <text evidence="3">Co-chaperone involved in the maturation of iron-sulfur cluster-containing proteins. Seems to help targeting proteins to be folded toward HscA.</text>
</comment>
<dbReference type="GO" id="GO:0051087">
    <property type="term" value="F:protein-folding chaperone binding"/>
    <property type="evidence" value="ECO:0007669"/>
    <property type="project" value="InterPro"/>
</dbReference>
<dbReference type="Pfam" id="PF07743">
    <property type="entry name" value="HSCB_C"/>
    <property type="match status" value="1"/>
</dbReference>
<dbReference type="InterPro" id="IPR036386">
    <property type="entry name" value="HscB_C_sf"/>
</dbReference>
<keyword evidence="2" id="KW-0143">Chaperone</keyword>
<dbReference type="InterPro" id="IPR009073">
    <property type="entry name" value="HscB_oligo_C"/>
</dbReference>
<comment type="caution">
    <text evidence="5">The sequence shown here is derived from an EMBL/GenBank/DDBJ whole genome shotgun (WGS) entry which is preliminary data.</text>
</comment>
<sequence length="170" mass="19598">MFNAYETLGIKPAFDLVLPDLEKAYIRCIGQIHPDQQRHLPEEQRKKSLEEAARVNEAYRILKDPLLRAQHLLGLHDSSPSFEISASSEILRESMTLRESLEEAEASEAIEPLLRETRQKVDVLLDELQSTFKVGDTLKNHTLVARLTYLKKFVQEAQEKLWSLEDGDER</sequence>
<dbReference type="PROSITE" id="PS50076">
    <property type="entry name" value="DNAJ_2"/>
    <property type="match status" value="1"/>
</dbReference>
<evidence type="ECO:0000256" key="3">
    <source>
        <dbReference type="ARBA" id="ARBA00025596"/>
    </source>
</evidence>
<evidence type="ECO:0000256" key="2">
    <source>
        <dbReference type="ARBA" id="ARBA00023186"/>
    </source>
</evidence>
<dbReference type="Gene3D" id="1.10.287.110">
    <property type="entry name" value="DnaJ domain"/>
    <property type="match status" value="1"/>
</dbReference>
<keyword evidence="6" id="KW-1185">Reference proteome</keyword>
<organism evidence="5 6">
    <name type="scientific">Caedimonas varicaedens</name>
    <dbReference type="NCBI Taxonomy" id="1629334"/>
    <lineage>
        <taxon>Bacteria</taxon>
        <taxon>Pseudomonadati</taxon>
        <taxon>Pseudomonadota</taxon>
        <taxon>Alphaproteobacteria</taxon>
        <taxon>Holosporales</taxon>
        <taxon>Caedimonadaceae</taxon>
        <taxon>Caedimonas</taxon>
    </lineage>
</organism>
<dbReference type="AlphaFoldDB" id="A0A0K8MEU2"/>
<evidence type="ECO:0000259" key="4">
    <source>
        <dbReference type="PROSITE" id="PS50076"/>
    </source>
</evidence>
<dbReference type="SUPFAM" id="SSF47144">
    <property type="entry name" value="HSC20 (HSCB), C-terminal oligomerisation domain"/>
    <property type="match status" value="1"/>
</dbReference>
<dbReference type="SUPFAM" id="SSF46565">
    <property type="entry name" value="Chaperone J-domain"/>
    <property type="match status" value="1"/>
</dbReference>
<dbReference type="InterPro" id="IPR004640">
    <property type="entry name" value="HscB"/>
</dbReference>
<feature type="domain" description="J" evidence="4">
    <location>
        <begin position="3"/>
        <end position="67"/>
    </location>
</feature>